<feature type="compositionally biased region" description="Basic residues" evidence="2">
    <location>
        <begin position="152"/>
        <end position="168"/>
    </location>
</feature>
<name>A0A0L0SAA3_ALLM3</name>
<dbReference type="Proteomes" id="UP000054350">
    <property type="component" value="Unassembled WGS sequence"/>
</dbReference>
<protein>
    <submittedName>
        <fullName evidence="3">Uncharacterized protein</fullName>
    </submittedName>
</protein>
<evidence type="ECO:0000313" key="4">
    <source>
        <dbReference type="Proteomes" id="UP000054350"/>
    </source>
</evidence>
<keyword evidence="4" id="KW-1185">Reference proteome</keyword>
<reference evidence="3 4" key="1">
    <citation type="submission" date="2009-11" db="EMBL/GenBank/DDBJ databases">
        <title>Annotation of Allomyces macrogynus ATCC 38327.</title>
        <authorList>
            <consortium name="The Broad Institute Genome Sequencing Platform"/>
            <person name="Russ C."/>
            <person name="Cuomo C."/>
            <person name="Burger G."/>
            <person name="Gray M.W."/>
            <person name="Holland P.W.H."/>
            <person name="King N."/>
            <person name="Lang F.B.F."/>
            <person name="Roger A.J."/>
            <person name="Ruiz-Trillo I."/>
            <person name="Young S.K."/>
            <person name="Zeng Q."/>
            <person name="Gargeya S."/>
            <person name="Fitzgerald M."/>
            <person name="Haas B."/>
            <person name="Abouelleil A."/>
            <person name="Alvarado L."/>
            <person name="Arachchi H.M."/>
            <person name="Berlin A."/>
            <person name="Chapman S.B."/>
            <person name="Gearin G."/>
            <person name="Goldberg J."/>
            <person name="Griggs A."/>
            <person name="Gujja S."/>
            <person name="Hansen M."/>
            <person name="Heiman D."/>
            <person name="Howarth C."/>
            <person name="Larimer J."/>
            <person name="Lui A."/>
            <person name="MacDonald P.J.P."/>
            <person name="McCowen C."/>
            <person name="Montmayeur A."/>
            <person name="Murphy C."/>
            <person name="Neiman D."/>
            <person name="Pearson M."/>
            <person name="Priest M."/>
            <person name="Roberts A."/>
            <person name="Saif S."/>
            <person name="Shea T."/>
            <person name="Sisk P."/>
            <person name="Stolte C."/>
            <person name="Sykes S."/>
            <person name="Wortman J."/>
            <person name="Nusbaum C."/>
            <person name="Birren B."/>
        </authorList>
    </citation>
    <scope>NUCLEOTIDE SEQUENCE [LARGE SCALE GENOMIC DNA]</scope>
    <source>
        <strain evidence="3 4">ATCC 38327</strain>
    </source>
</reference>
<dbReference type="AlphaFoldDB" id="A0A0L0SAA3"/>
<dbReference type="VEuPathDB" id="FungiDB:AMAG_03692"/>
<feature type="coiled-coil region" evidence="1">
    <location>
        <begin position="272"/>
        <end position="317"/>
    </location>
</feature>
<gene>
    <name evidence="3" type="ORF">AMAG_03692</name>
</gene>
<feature type="compositionally biased region" description="Basic and acidic residues" evidence="2">
    <location>
        <begin position="180"/>
        <end position="190"/>
    </location>
</feature>
<organism evidence="3 4">
    <name type="scientific">Allomyces macrogynus (strain ATCC 38327)</name>
    <name type="common">Allomyces javanicus var. macrogynus</name>
    <dbReference type="NCBI Taxonomy" id="578462"/>
    <lineage>
        <taxon>Eukaryota</taxon>
        <taxon>Fungi</taxon>
        <taxon>Fungi incertae sedis</taxon>
        <taxon>Blastocladiomycota</taxon>
        <taxon>Blastocladiomycetes</taxon>
        <taxon>Blastocladiales</taxon>
        <taxon>Blastocladiaceae</taxon>
        <taxon>Allomyces</taxon>
    </lineage>
</organism>
<dbReference type="OrthoDB" id="5596503at2759"/>
<keyword evidence="1" id="KW-0175">Coiled coil</keyword>
<sequence>MNQRERYADVVRRDHAVVVALAEQVATADETVRQLAEQLVSKDDQITKLQTQVRALILAKACDLTPDDVGDLPDPEVIRDVEAQGVYKLSRMHLVALVRKKEQTIRALVGKVAETCAERDRFRAMAEHWRVLIERGAVAVLADQDDEEERARKRVEKHERRRAKRRTDAKHGPSARSRRRGSEEQRRVPEVVHAPACHGDADADDSASSDSANDVFHPPLDLIYLLPDPAVAECKILNRKPSTVVSGPPAAILSARTVPADIPESGIAPRALTKLRAEYMALYAERDQLAAALAAVRDEMAAERQEHAAQVAELRAAVRRLKEFLWPGDMGET</sequence>
<feature type="region of interest" description="Disordered" evidence="2">
    <location>
        <begin position="145"/>
        <end position="212"/>
    </location>
</feature>
<accession>A0A0L0SAA3</accession>
<reference evidence="4" key="2">
    <citation type="submission" date="2009-11" db="EMBL/GenBank/DDBJ databases">
        <title>The Genome Sequence of Allomyces macrogynus strain ATCC 38327.</title>
        <authorList>
            <consortium name="The Broad Institute Genome Sequencing Platform"/>
            <person name="Russ C."/>
            <person name="Cuomo C."/>
            <person name="Shea T."/>
            <person name="Young S.K."/>
            <person name="Zeng Q."/>
            <person name="Koehrsen M."/>
            <person name="Haas B."/>
            <person name="Borodovsky M."/>
            <person name="Guigo R."/>
            <person name="Alvarado L."/>
            <person name="Berlin A."/>
            <person name="Borenstein D."/>
            <person name="Chen Z."/>
            <person name="Engels R."/>
            <person name="Freedman E."/>
            <person name="Gellesch M."/>
            <person name="Goldberg J."/>
            <person name="Griggs A."/>
            <person name="Gujja S."/>
            <person name="Heiman D."/>
            <person name="Hepburn T."/>
            <person name="Howarth C."/>
            <person name="Jen D."/>
            <person name="Larson L."/>
            <person name="Lewis B."/>
            <person name="Mehta T."/>
            <person name="Park D."/>
            <person name="Pearson M."/>
            <person name="Roberts A."/>
            <person name="Saif S."/>
            <person name="Shenoy N."/>
            <person name="Sisk P."/>
            <person name="Stolte C."/>
            <person name="Sykes S."/>
            <person name="Walk T."/>
            <person name="White J."/>
            <person name="Yandava C."/>
            <person name="Burger G."/>
            <person name="Gray M.W."/>
            <person name="Holland P.W.H."/>
            <person name="King N."/>
            <person name="Lang F.B.F."/>
            <person name="Roger A.J."/>
            <person name="Ruiz-Trillo I."/>
            <person name="Lander E."/>
            <person name="Nusbaum C."/>
        </authorList>
    </citation>
    <scope>NUCLEOTIDE SEQUENCE [LARGE SCALE GENOMIC DNA]</scope>
    <source>
        <strain evidence="4">ATCC 38327</strain>
    </source>
</reference>
<dbReference type="EMBL" id="GG745334">
    <property type="protein sequence ID" value="KNE59411.1"/>
    <property type="molecule type" value="Genomic_DNA"/>
</dbReference>
<evidence type="ECO:0000256" key="1">
    <source>
        <dbReference type="SAM" id="Coils"/>
    </source>
</evidence>
<evidence type="ECO:0000256" key="2">
    <source>
        <dbReference type="SAM" id="MobiDB-lite"/>
    </source>
</evidence>
<feature type="coiled-coil region" evidence="1">
    <location>
        <begin position="18"/>
        <end position="52"/>
    </location>
</feature>
<proteinExistence type="predicted"/>
<evidence type="ECO:0000313" key="3">
    <source>
        <dbReference type="EMBL" id="KNE59411.1"/>
    </source>
</evidence>